<keyword evidence="1" id="KW-0614">Plasmid</keyword>
<dbReference type="Proteomes" id="UP000515465">
    <property type="component" value="Plasmid p_3"/>
</dbReference>
<dbReference type="InterPro" id="IPR002591">
    <property type="entry name" value="Phosphodiest/P_Trfase"/>
</dbReference>
<sequence length="249" mass="26532">MSKNARRRTALVGIDGFAPAFMDQFLDAETMPALAALRGRGCEVPLLSTIPACTPVAWAAMMTGCHPQTNGIQGFLTARPGQPLDCRVPGVFADRLKAEPIWQTALLNGRRSYVVKFPVSYPSQASLRVDGAAGWGGITCLHETAVAGTSRWPGTGQIGEGPAWAGAAPGGGAVAFLAASRYQTFGGIERSNSHWQSSIGILILFWRSPPHRTGPGYVRRSRLVNGASQSCCRSRDERVTRTTRCASSS</sequence>
<reference evidence="2" key="1">
    <citation type="journal article" date="2020" name="Mol. Plant Microbe">
        <title>Rhizobial microsymbionts of the narrowly endemic Oxytropis species growing in Kamchatka are characterized by significant genetic diversity and possess a set of genes that are associated with T3SS and T6SS secretion systems and can affect the development of symbiosis.</title>
        <authorList>
            <person name="Safronova V."/>
            <person name="Guro P."/>
            <person name="Sazanova A."/>
            <person name="Kuznetsova I."/>
            <person name="Belimov A."/>
            <person name="Yakubov V."/>
            <person name="Chirak E."/>
            <person name="Afonin A."/>
            <person name="Gogolev Y."/>
            <person name="Andronov E."/>
            <person name="Tikhonovich I."/>
        </authorList>
    </citation>
    <scope>NUCLEOTIDE SEQUENCE [LARGE SCALE GENOMIC DNA]</scope>
    <source>
        <strain evidence="2">583</strain>
        <plasmid evidence="2">p_3</plasmid>
    </source>
</reference>
<evidence type="ECO:0008006" key="3">
    <source>
        <dbReference type="Google" id="ProtNLM"/>
    </source>
</evidence>
<evidence type="ECO:0000313" key="2">
    <source>
        <dbReference type="Proteomes" id="UP000515465"/>
    </source>
</evidence>
<evidence type="ECO:0000313" key="1">
    <source>
        <dbReference type="EMBL" id="QND61860.1"/>
    </source>
</evidence>
<geneLocation type="plasmid" evidence="1 2">
    <name>p_3</name>
</geneLocation>
<dbReference type="SUPFAM" id="SSF53649">
    <property type="entry name" value="Alkaline phosphatase-like"/>
    <property type="match status" value="1"/>
</dbReference>
<dbReference type="AlphaFoldDB" id="A0A7G6T528"/>
<accession>A0A7G6T528</accession>
<dbReference type="Gene3D" id="3.40.720.10">
    <property type="entry name" value="Alkaline Phosphatase, subunit A"/>
    <property type="match status" value="1"/>
</dbReference>
<dbReference type="EMBL" id="CP050298">
    <property type="protein sequence ID" value="QND61860.1"/>
    <property type="molecule type" value="Genomic_DNA"/>
</dbReference>
<dbReference type="Pfam" id="PF01663">
    <property type="entry name" value="Phosphodiest"/>
    <property type="match status" value="1"/>
</dbReference>
<protein>
    <recommendedName>
        <fullName evidence="3">Alkaline phosphatase family protein</fullName>
    </recommendedName>
</protein>
<gene>
    <name evidence="1" type="ORF">HB778_37390</name>
</gene>
<dbReference type="InterPro" id="IPR017850">
    <property type="entry name" value="Alkaline_phosphatase_core_sf"/>
</dbReference>
<organism evidence="1 2">
    <name type="scientific">Mesorhizobium huakuii</name>
    <dbReference type="NCBI Taxonomy" id="28104"/>
    <lineage>
        <taxon>Bacteria</taxon>
        <taxon>Pseudomonadati</taxon>
        <taxon>Pseudomonadota</taxon>
        <taxon>Alphaproteobacteria</taxon>
        <taxon>Hyphomicrobiales</taxon>
        <taxon>Phyllobacteriaceae</taxon>
        <taxon>Mesorhizobium</taxon>
    </lineage>
</organism>
<proteinExistence type="predicted"/>
<name>A0A7G6T528_9HYPH</name>